<feature type="transmembrane region" description="Helical" evidence="1">
    <location>
        <begin position="27"/>
        <end position="45"/>
    </location>
</feature>
<feature type="transmembrane region" description="Helical" evidence="1">
    <location>
        <begin position="342"/>
        <end position="361"/>
    </location>
</feature>
<dbReference type="Proteomes" id="UP000887566">
    <property type="component" value="Unplaced"/>
</dbReference>
<evidence type="ECO:0000256" key="1">
    <source>
        <dbReference type="SAM" id="Phobius"/>
    </source>
</evidence>
<name>A0A914V6L3_9BILA</name>
<organism evidence="2 3">
    <name type="scientific">Plectus sambesii</name>
    <dbReference type="NCBI Taxonomy" id="2011161"/>
    <lineage>
        <taxon>Eukaryota</taxon>
        <taxon>Metazoa</taxon>
        <taxon>Ecdysozoa</taxon>
        <taxon>Nematoda</taxon>
        <taxon>Chromadorea</taxon>
        <taxon>Plectida</taxon>
        <taxon>Plectina</taxon>
        <taxon>Plectoidea</taxon>
        <taxon>Plectidae</taxon>
        <taxon>Plectus</taxon>
    </lineage>
</organism>
<sequence>MLMTSIVEVILFPPPLEFKDSTLLTSSYLRTALVVLLFGLIYGEVGRLKISSIKPMEVYLALLRWLRHLPYWPKEVYLALLRWLQDLLNRPEEAFFVLLRWLRDLLYWPELIYCILQPQSSLTVLPYLVLFLIFQRYWVHYWYPKAQEQEQFLKLVTFTLYFLTSEIYWQRNVMGLGLVSAGILFLSLAAMWLTQLVIFKYFKDEAVLVGSDNSSSADSGHMLVKVGEVILEIGKRRGLFTAIIKRYERERDEKPHFKTWQYFCIPTLTYGIMGRRRRSKDQLLQQYEQELLELFNVIIARQLGEVYNFSYQSCQETALNYVAEITKPEEPIPISLTISKNLLLAVSVCLPGLLLVAWSRLSVIVQWRHD</sequence>
<dbReference type="WBParaSite" id="PSAMB.scaffold1510size30558.g13519.t1">
    <property type="protein sequence ID" value="PSAMB.scaffold1510size30558.g13519.t1"/>
    <property type="gene ID" value="PSAMB.scaffold1510size30558.g13519"/>
</dbReference>
<keyword evidence="2" id="KW-1185">Reference proteome</keyword>
<keyword evidence="1" id="KW-0472">Membrane</keyword>
<proteinExistence type="predicted"/>
<reference evidence="3" key="1">
    <citation type="submission" date="2022-11" db="UniProtKB">
        <authorList>
            <consortium name="WormBaseParasite"/>
        </authorList>
    </citation>
    <scope>IDENTIFICATION</scope>
</reference>
<feature type="transmembrane region" description="Helical" evidence="1">
    <location>
        <begin position="173"/>
        <end position="193"/>
    </location>
</feature>
<keyword evidence="1" id="KW-1133">Transmembrane helix</keyword>
<keyword evidence="1" id="KW-0812">Transmembrane</keyword>
<dbReference type="AlphaFoldDB" id="A0A914V6L3"/>
<protein>
    <submittedName>
        <fullName evidence="3">Uncharacterized protein</fullName>
    </submittedName>
</protein>
<evidence type="ECO:0000313" key="3">
    <source>
        <dbReference type="WBParaSite" id="PSAMB.scaffold1510size30558.g13519.t1"/>
    </source>
</evidence>
<accession>A0A914V6L3</accession>
<evidence type="ECO:0000313" key="2">
    <source>
        <dbReference type="Proteomes" id="UP000887566"/>
    </source>
</evidence>